<dbReference type="RefSeq" id="XP_066658194.1">
    <property type="nucleotide sequence ID" value="XM_066794981.1"/>
</dbReference>
<dbReference type="InterPro" id="IPR000092">
    <property type="entry name" value="Polyprenyl_synt"/>
</dbReference>
<evidence type="ECO:0000313" key="7">
    <source>
        <dbReference type="Proteomes" id="UP001360953"/>
    </source>
</evidence>
<evidence type="ECO:0000313" key="6">
    <source>
        <dbReference type="EMBL" id="KAK7541263.1"/>
    </source>
</evidence>
<reference evidence="6 7" key="1">
    <citation type="submission" date="2024-04" db="EMBL/GenBank/DDBJ databases">
        <title>Phyllosticta paracitricarpa is synonymous to the EU quarantine fungus P. citricarpa based on phylogenomic analyses.</title>
        <authorList>
            <consortium name="Lawrence Berkeley National Laboratory"/>
            <person name="Van ingen-buijs V.A."/>
            <person name="Van westerhoven A.C."/>
            <person name="Haridas S."/>
            <person name="Skiadas P."/>
            <person name="Martin F."/>
            <person name="Groenewald J.Z."/>
            <person name="Crous P.W."/>
            <person name="Seidl M.F."/>
        </authorList>
    </citation>
    <scope>NUCLEOTIDE SEQUENCE [LARGE SCALE GENOMIC DNA]</scope>
    <source>
        <strain evidence="6 7">CPC 17464</strain>
    </source>
</reference>
<dbReference type="PROSITE" id="PS00723">
    <property type="entry name" value="POLYPRENYL_SYNTHASE_1"/>
    <property type="match status" value="1"/>
</dbReference>
<dbReference type="InterPro" id="IPR008949">
    <property type="entry name" value="Isoprenoid_synthase_dom_sf"/>
</dbReference>
<keyword evidence="1 4" id="KW-0808">Transferase</keyword>
<keyword evidence="3" id="KW-0460">Magnesium</keyword>
<keyword evidence="2" id="KW-0479">Metal-binding</keyword>
<dbReference type="Gene3D" id="1.10.600.10">
    <property type="entry name" value="Farnesyl Diphosphate Synthase"/>
    <property type="match status" value="1"/>
</dbReference>
<feature type="compositionally biased region" description="Polar residues" evidence="5">
    <location>
        <begin position="1"/>
        <end position="45"/>
    </location>
</feature>
<comment type="caution">
    <text evidence="6">The sequence shown here is derived from an EMBL/GenBank/DDBJ whole genome shotgun (WGS) entry which is preliminary data.</text>
</comment>
<accession>A0ABR1M2Z1</accession>
<dbReference type="SUPFAM" id="SSF48576">
    <property type="entry name" value="Terpenoid synthases"/>
    <property type="match status" value="1"/>
</dbReference>
<dbReference type="EMBL" id="JBBPEH010000003">
    <property type="protein sequence ID" value="KAK7541263.1"/>
    <property type="molecule type" value="Genomic_DNA"/>
</dbReference>
<dbReference type="SFLD" id="SFLDS00005">
    <property type="entry name" value="Isoprenoid_Synthase_Type_I"/>
    <property type="match status" value="1"/>
</dbReference>
<keyword evidence="7" id="KW-1185">Reference proteome</keyword>
<evidence type="ECO:0000256" key="3">
    <source>
        <dbReference type="ARBA" id="ARBA00022842"/>
    </source>
</evidence>
<proteinExistence type="inferred from homology"/>
<feature type="compositionally biased region" description="Low complexity" evidence="5">
    <location>
        <begin position="72"/>
        <end position="88"/>
    </location>
</feature>
<dbReference type="GeneID" id="92027887"/>
<comment type="similarity">
    <text evidence="4">Belongs to the FPP/GGPP synthase family.</text>
</comment>
<protein>
    <submittedName>
        <fullName evidence="6">Isoprenoid synthase domain-containing protein</fullName>
    </submittedName>
</protein>
<gene>
    <name evidence="6" type="ORF">J3D65DRAFT_272989</name>
</gene>
<name>A0ABR1M2Z1_9PEZI</name>
<dbReference type="InterPro" id="IPR033749">
    <property type="entry name" value="Polyprenyl_synt_CS"/>
</dbReference>
<organism evidence="6 7">
    <name type="scientific">Phyllosticta citribraziliensis</name>
    <dbReference type="NCBI Taxonomy" id="989973"/>
    <lineage>
        <taxon>Eukaryota</taxon>
        <taxon>Fungi</taxon>
        <taxon>Dikarya</taxon>
        <taxon>Ascomycota</taxon>
        <taxon>Pezizomycotina</taxon>
        <taxon>Dothideomycetes</taxon>
        <taxon>Dothideomycetes incertae sedis</taxon>
        <taxon>Botryosphaeriales</taxon>
        <taxon>Phyllostictaceae</taxon>
        <taxon>Phyllosticta</taxon>
    </lineage>
</organism>
<evidence type="ECO:0000256" key="5">
    <source>
        <dbReference type="SAM" id="MobiDB-lite"/>
    </source>
</evidence>
<sequence>MATAGSAHSLQSPNAIPPRSSSYGGILNSNHRQSSISPKRSSPQRSVLRPLSEVDWISSGKNSRPASSMSAPTQSNNTMSSPSTSTSPEQLHQTHQYPVPMTPPPPDPLKGIDQDLINNKGSTGWSADKERILLGPYEYLYGHPGKDIRTQLITAFNAWLQVPEKSLDMITKVVGMLHTASLLVDDVEDSSVLRRGVPVANSIFGTAQTINSANYVYFLALQSLSQLRNPAAMTIFTEELLNLHRGQGMDLFWRDTLTCPSEADYLEMVSNKTGGLFRLAVKLMQAESSMELDCVPLVNTIGLLFQILDDHLNLKSARLSAQKGFAEDLTEGKFSFPVIHAIRADPSNLVLVNVLKQKTTDPEVKKYAVQYMERKGSFDYSARCIRELREKALKLVEEGQLAVGEHGRNGADAIRAIVDRMKVE</sequence>
<evidence type="ECO:0000256" key="4">
    <source>
        <dbReference type="RuleBase" id="RU004466"/>
    </source>
</evidence>
<evidence type="ECO:0000256" key="2">
    <source>
        <dbReference type="ARBA" id="ARBA00022723"/>
    </source>
</evidence>
<feature type="region of interest" description="Disordered" evidence="5">
    <location>
        <begin position="1"/>
        <end position="108"/>
    </location>
</feature>
<feature type="compositionally biased region" description="Polar residues" evidence="5">
    <location>
        <begin position="59"/>
        <end position="71"/>
    </location>
</feature>
<dbReference type="PANTHER" id="PTHR12001:SF44">
    <property type="entry name" value="GERANYLGERANYL PYROPHOSPHATE SYNTHASE"/>
    <property type="match status" value="1"/>
</dbReference>
<dbReference type="CDD" id="cd00685">
    <property type="entry name" value="Trans_IPPS_HT"/>
    <property type="match status" value="1"/>
</dbReference>
<dbReference type="Proteomes" id="UP001360953">
    <property type="component" value="Unassembled WGS sequence"/>
</dbReference>
<evidence type="ECO:0000256" key="1">
    <source>
        <dbReference type="ARBA" id="ARBA00022679"/>
    </source>
</evidence>
<dbReference type="Pfam" id="PF00348">
    <property type="entry name" value="polyprenyl_synt"/>
    <property type="match status" value="1"/>
</dbReference>
<dbReference type="PANTHER" id="PTHR12001">
    <property type="entry name" value="GERANYLGERANYL PYROPHOSPHATE SYNTHASE"/>
    <property type="match status" value="1"/>
</dbReference>